<comment type="caution">
    <text evidence="3">The sequence shown here is derived from an EMBL/GenBank/DDBJ whole genome shotgun (WGS) entry which is preliminary data.</text>
</comment>
<feature type="chain" id="PRO_5044809526" evidence="2">
    <location>
        <begin position="26"/>
        <end position="222"/>
    </location>
</feature>
<name>A0ABD1E4W6_HYPHA</name>
<proteinExistence type="predicted"/>
<sequence>MKNFYGAKNFYGTVLAICCLGAAKAAPSQWGSSSSQQQLDGVPDLFTFGKITFPKYDLLDLGEYSKDHLPGDEIKVTKESKITIPQPYPVKIPIPQPYPVHIEKPYPVHETKIIKVPVPVPQIVEKKVPYPVEVPKPYPVHIQDHSENGGGGGGFEIHQALEGGGYGVQEEHAELPSNEGYEGGIGGGNFNPYETKALEGSYEGPSAESGGWQPIEGDEAGH</sequence>
<feature type="signal peptide" evidence="2">
    <location>
        <begin position="1"/>
        <end position="25"/>
    </location>
</feature>
<evidence type="ECO:0000313" key="3">
    <source>
        <dbReference type="EMBL" id="KAL1489723.1"/>
    </source>
</evidence>
<evidence type="ECO:0000256" key="1">
    <source>
        <dbReference type="SAM" id="MobiDB-lite"/>
    </source>
</evidence>
<accession>A0ABD1E4W6</accession>
<dbReference type="Proteomes" id="UP001566132">
    <property type="component" value="Unassembled WGS sequence"/>
</dbReference>
<keyword evidence="2" id="KW-0732">Signal</keyword>
<gene>
    <name evidence="3" type="ORF">ABEB36_013658</name>
</gene>
<feature type="region of interest" description="Disordered" evidence="1">
    <location>
        <begin position="176"/>
        <end position="222"/>
    </location>
</feature>
<dbReference type="EMBL" id="JBDJPC010000011">
    <property type="protein sequence ID" value="KAL1489723.1"/>
    <property type="molecule type" value="Genomic_DNA"/>
</dbReference>
<evidence type="ECO:0000256" key="2">
    <source>
        <dbReference type="SAM" id="SignalP"/>
    </source>
</evidence>
<dbReference type="AlphaFoldDB" id="A0ABD1E4W6"/>
<organism evidence="3 4">
    <name type="scientific">Hypothenemus hampei</name>
    <name type="common">Coffee berry borer</name>
    <dbReference type="NCBI Taxonomy" id="57062"/>
    <lineage>
        <taxon>Eukaryota</taxon>
        <taxon>Metazoa</taxon>
        <taxon>Ecdysozoa</taxon>
        <taxon>Arthropoda</taxon>
        <taxon>Hexapoda</taxon>
        <taxon>Insecta</taxon>
        <taxon>Pterygota</taxon>
        <taxon>Neoptera</taxon>
        <taxon>Endopterygota</taxon>
        <taxon>Coleoptera</taxon>
        <taxon>Polyphaga</taxon>
        <taxon>Cucujiformia</taxon>
        <taxon>Curculionidae</taxon>
        <taxon>Scolytinae</taxon>
        <taxon>Hypothenemus</taxon>
    </lineage>
</organism>
<keyword evidence="4" id="KW-1185">Reference proteome</keyword>
<evidence type="ECO:0000313" key="4">
    <source>
        <dbReference type="Proteomes" id="UP001566132"/>
    </source>
</evidence>
<protein>
    <submittedName>
        <fullName evidence="3">Uncharacterized protein</fullName>
    </submittedName>
</protein>
<reference evidence="3 4" key="1">
    <citation type="submission" date="2024-05" db="EMBL/GenBank/DDBJ databases">
        <title>Genetic variation in Jamaican populations of the coffee berry borer (Hypothenemus hampei).</title>
        <authorList>
            <person name="Errbii M."/>
            <person name="Myrie A."/>
        </authorList>
    </citation>
    <scope>NUCLEOTIDE SEQUENCE [LARGE SCALE GENOMIC DNA]</scope>
    <source>
        <strain evidence="3">JA-Hopewell-2020-01-JO</strain>
        <tissue evidence="3">Whole body</tissue>
    </source>
</reference>